<dbReference type="PANTHER" id="PTHR43798">
    <property type="entry name" value="MONOACYLGLYCEROL LIPASE"/>
    <property type="match status" value="1"/>
</dbReference>
<proteinExistence type="predicted"/>
<sequence>MLEVIERGTRNGSGPSLLFVHGTWHAAWCWEEHFLDFFASKGHHALAVSLRGHGGSPSPKPLRWVTIADYVDDVAAVADELPSRPVVIGHSMGGFIVQKYLESHSAP</sequence>
<dbReference type="Pfam" id="PF12697">
    <property type="entry name" value="Abhydrolase_6"/>
    <property type="match status" value="1"/>
</dbReference>
<gene>
    <name evidence="2" type="ORF">O4328_43715</name>
</gene>
<dbReference type="InterPro" id="IPR050266">
    <property type="entry name" value="AB_hydrolase_sf"/>
</dbReference>
<evidence type="ECO:0000259" key="1">
    <source>
        <dbReference type="Pfam" id="PF12697"/>
    </source>
</evidence>
<organism evidence="2 3">
    <name type="scientific">Rhodococcus opacus</name>
    <name type="common">Nocardia opaca</name>
    <dbReference type="NCBI Taxonomy" id="37919"/>
    <lineage>
        <taxon>Bacteria</taxon>
        <taxon>Bacillati</taxon>
        <taxon>Actinomycetota</taxon>
        <taxon>Actinomycetes</taxon>
        <taxon>Mycobacteriales</taxon>
        <taxon>Nocardiaceae</taxon>
        <taxon>Rhodococcus</taxon>
    </lineage>
</organism>
<dbReference type="SUPFAM" id="SSF53474">
    <property type="entry name" value="alpha/beta-Hydrolases"/>
    <property type="match status" value="1"/>
</dbReference>
<dbReference type="EMBL" id="JAPWIS010000049">
    <property type="protein sequence ID" value="MCZ4590449.1"/>
    <property type="molecule type" value="Genomic_DNA"/>
</dbReference>
<evidence type="ECO:0000313" key="3">
    <source>
        <dbReference type="Proteomes" id="UP001066327"/>
    </source>
</evidence>
<feature type="domain" description="AB hydrolase-1" evidence="1">
    <location>
        <begin position="17"/>
        <end position="99"/>
    </location>
</feature>
<dbReference type="PANTHER" id="PTHR43798:SF33">
    <property type="entry name" value="HYDROLASE, PUTATIVE (AFU_ORTHOLOGUE AFUA_2G14860)-RELATED"/>
    <property type="match status" value="1"/>
</dbReference>
<accession>A0ABT4NSS6</accession>
<comment type="caution">
    <text evidence="2">The sequence shown here is derived from an EMBL/GenBank/DDBJ whole genome shotgun (WGS) entry which is preliminary data.</text>
</comment>
<dbReference type="GO" id="GO:0016787">
    <property type="term" value="F:hydrolase activity"/>
    <property type="evidence" value="ECO:0007669"/>
    <property type="project" value="UniProtKB-KW"/>
</dbReference>
<evidence type="ECO:0000313" key="2">
    <source>
        <dbReference type="EMBL" id="MCZ4590449.1"/>
    </source>
</evidence>
<protein>
    <submittedName>
        <fullName evidence="2">Alpha/beta fold hydrolase</fullName>
    </submittedName>
</protein>
<dbReference type="InterPro" id="IPR000073">
    <property type="entry name" value="AB_hydrolase_1"/>
</dbReference>
<keyword evidence="3" id="KW-1185">Reference proteome</keyword>
<dbReference type="InterPro" id="IPR029058">
    <property type="entry name" value="AB_hydrolase_fold"/>
</dbReference>
<dbReference type="RefSeq" id="WP_269593053.1">
    <property type="nucleotide sequence ID" value="NZ_JAPWIS010000049.1"/>
</dbReference>
<keyword evidence="2" id="KW-0378">Hydrolase</keyword>
<dbReference type="Gene3D" id="3.40.50.1820">
    <property type="entry name" value="alpha/beta hydrolase"/>
    <property type="match status" value="1"/>
</dbReference>
<feature type="non-terminal residue" evidence="2">
    <location>
        <position position="107"/>
    </location>
</feature>
<reference evidence="2" key="1">
    <citation type="submission" date="2022-12" db="EMBL/GenBank/DDBJ databases">
        <authorList>
            <person name="Krivoruchko A.V."/>
            <person name="Elkin A."/>
        </authorList>
    </citation>
    <scope>NUCLEOTIDE SEQUENCE</scope>
    <source>
        <strain evidence="2">IEGM 249</strain>
    </source>
</reference>
<name>A0ABT4NSS6_RHOOP</name>
<dbReference type="Proteomes" id="UP001066327">
    <property type="component" value="Unassembled WGS sequence"/>
</dbReference>